<comment type="caution">
    <text evidence="5">The sequence shown here is derived from an EMBL/GenBank/DDBJ whole genome shotgun (WGS) entry which is preliminary data.</text>
</comment>
<evidence type="ECO:0000256" key="2">
    <source>
        <dbReference type="ARBA" id="ARBA00023002"/>
    </source>
</evidence>
<evidence type="ECO:0000256" key="3">
    <source>
        <dbReference type="RuleBase" id="RU000363"/>
    </source>
</evidence>
<sequence length="308" mass="32041">MAAEQAFDVNMFTSPYQLTKSMPRDIYPAIAPTNPALSAKGKVVIITGAGGGLGAAVAKAWAQAGAAGIVLIGRSADTLKLTASNIDKINNSIPVIAEPTDIANEAGVKKLFSKVKAELGGKSYALVNCAGTMGGGQVGDVALTSWWADYETNVKGTFITNQAFIQAFGDTGTIINLVSTAVTMAVPGISSYASSKLAVMKLSQALSLEYPSLRTFSVHPGIVAAEDGRGMVIDAFTPFAKDTQALTGGLTLWLDTAAADFLKGGFVSANWDVEELVKHKDEIEAGKLTQLAFLNGKLGPEGHPWGSK</sequence>
<dbReference type="PRINTS" id="PR00081">
    <property type="entry name" value="GDHRDH"/>
</dbReference>
<dbReference type="AlphaFoldDB" id="A0AA43TNX6"/>
<protein>
    <recommendedName>
        <fullName evidence="4">Ketoreductase domain-containing protein</fullName>
    </recommendedName>
</protein>
<dbReference type="Pfam" id="PF00106">
    <property type="entry name" value="adh_short"/>
    <property type="match status" value="1"/>
</dbReference>
<dbReference type="InterPro" id="IPR002347">
    <property type="entry name" value="SDR_fam"/>
</dbReference>
<dbReference type="PANTHER" id="PTHR42901">
    <property type="entry name" value="ALCOHOL DEHYDROGENASE"/>
    <property type="match status" value="1"/>
</dbReference>
<evidence type="ECO:0000256" key="1">
    <source>
        <dbReference type="ARBA" id="ARBA00006484"/>
    </source>
</evidence>
<dbReference type="InterPro" id="IPR036291">
    <property type="entry name" value="NAD(P)-bd_dom_sf"/>
</dbReference>
<reference evidence="5" key="1">
    <citation type="journal article" date="2023" name="Genome Biol. Evol.">
        <title>First Whole Genome Sequence and Flow Cytometry Genome Size Data for the Lichen-Forming Fungus Ramalina farinacea (Ascomycota).</title>
        <authorList>
            <person name="Llewellyn T."/>
            <person name="Mian S."/>
            <person name="Hill R."/>
            <person name="Leitch I.J."/>
            <person name="Gaya E."/>
        </authorList>
    </citation>
    <scope>NUCLEOTIDE SEQUENCE</scope>
    <source>
        <strain evidence="5">LIQ254RAFAR</strain>
    </source>
</reference>
<keyword evidence="2" id="KW-0560">Oxidoreductase</keyword>
<dbReference type="CDD" id="cd05233">
    <property type="entry name" value="SDR_c"/>
    <property type="match status" value="1"/>
</dbReference>
<dbReference type="PRINTS" id="PR00080">
    <property type="entry name" value="SDRFAMILY"/>
</dbReference>
<gene>
    <name evidence="5" type="ORF">OHK93_004115</name>
</gene>
<evidence type="ECO:0000259" key="4">
    <source>
        <dbReference type="SMART" id="SM00822"/>
    </source>
</evidence>
<dbReference type="InterPro" id="IPR057326">
    <property type="entry name" value="KR_dom"/>
</dbReference>
<dbReference type="PANTHER" id="PTHR42901:SF1">
    <property type="entry name" value="ALCOHOL DEHYDROGENASE"/>
    <property type="match status" value="1"/>
</dbReference>
<dbReference type="Proteomes" id="UP001161017">
    <property type="component" value="Unassembled WGS sequence"/>
</dbReference>
<dbReference type="SMART" id="SM00822">
    <property type="entry name" value="PKS_KR"/>
    <property type="match status" value="1"/>
</dbReference>
<feature type="domain" description="Ketoreductase" evidence="4">
    <location>
        <begin position="42"/>
        <end position="242"/>
    </location>
</feature>
<dbReference type="GO" id="GO:0016491">
    <property type="term" value="F:oxidoreductase activity"/>
    <property type="evidence" value="ECO:0007669"/>
    <property type="project" value="UniProtKB-KW"/>
</dbReference>
<organism evidence="5 6">
    <name type="scientific">Ramalina farinacea</name>
    <dbReference type="NCBI Taxonomy" id="258253"/>
    <lineage>
        <taxon>Eukaryota</taxon>
        <taxon>Fungi</taxon>
        <taxon>Dikarya</taxon>
        <taxon>Ascomycota</taxon>
        <taxon>Pezizomycotina</taxon>
        <taxon>Lecanoromycetes</taxon>
        <taxon>OSLEUM clade</taxon>
        <taxon>Lecanoromycetidae</taxon>
        <taxon>Lecanorales</taxon>
        <taxon>Lecanorineae</taxon>
        <taxon>Ramalinaceae</taxon>
        <taxon>Ramalina</taxon>
    </lineage>
</organism>
<dbReference type="EMBL" id="JAPUFD010000002">
    <property type="protein sequence ID" value="MDI1485926.1"/>
    <property type="molecule type" value="Genomic_DNA"/>
</dbReference>
<name>A0AA43TNX6_9LECA</name>
<proteinExistence type="inferred from homology"/>
<comment type="similarity">
    <text evidence="1 3">Belongs to the short-chain dehydrogenases/reductases (SDR) family.</text>
</comment>
<evidence type="ECO:0000313" key="6">
    <source>
        <dbReference type="Proteomes" id="UP001161017"/>
    </source>
</evidence>
<dbReference type="Gene3D" id="3.40.50.720">
    <property type="entry name" value="NAD(P)-binding Rossmann-like Domain"/>
    <property type="match status" value="1"/>
</dbReference>
<keyword evidence="6" id="KW-1185">Reference proteome</keyword>
<evidence type="ECO:0000313" key="5">
    <source>
        <dbReference type="EMBL" id="MDI1485926.1"/>
    </source>
</evidence>
<accession>A0AA43TNX6</accession>
<dbReference type="SUPFAM" id="SSF51735">
    <property type="entry name" value="NAD(P)-binding Rossmann-fold domains"/>
    <property type="match status" value="1"/>
</dbReference>